<organism evidence="2 3">
    <name type="scientific">Blastococcus colisei</name>
    <dbReference type="NCBI Taxonomy" id="1564162"/>
    <lineage>
        <taxon>Bacteria</taxon>
        <taxon>Bacillati</taxon>
        <taxon>Actinomycetota</taxon>
        <taxon>Actinomycetes</taxon>
        <taxon>Geodermatophilales</taxon>
        <taxon>Geodermatophilaceae</taxon>
        <taxon>Blastococcus</taxon>
    </lineage>
</organism>
<dbReference type="RefSeq" id="WP_142028049.1">
    <property type="nucleotide sequence ID" value="NZ_VFQE01000002.1"/>
</dbReference>
<evidence type="ECO:0000313" key="3">
    <source>
        <dbReference type="Proteomes" id="UP000319865"/>
    </source>
</evidence>
<gene>
    <name evidence="2" type="ORF">FHU33_4864</name>
</gene>
<sequence>MYRAVPSALHRPVLVTTVALLALTLAACSDGSGLESTLDERAQWTQASLPESARLAGERVSFGQTLGRSGELPWLVAGVAAEPGERDRARVWTEDGNGWRWVDLPLPEDRAAGVSAIATDGSRTWVAGWTWAAGDPVDPFLVTSTDRTSWSKAELPEAAAERAFQPGAATVVGQRLLLAGRDADLRPALVLAGEDGELVDLPAPPDGRELDGIYGMAAAGETVTVVAGASQSGRSSEPLVYSSTDGGATWAVALGPVAGPAVVHGVAVQNGVFVATGYQSDAAGTRYATAWSSPDGSTWAAEALPALDGDRDGLAPREGENFWLGAPSAGADRLVAPIATEYRLRYGIVSRDPSGSWSVAGSTTDWDVQGVGGTVAVQDDGTVLLTQSVRNAARIGELTEGGRYNPIVRELGTMDDGVNWPGFLDPDAAPALIGYTLVTEATGNGGWWQSNQLARYAVEDRSVVESPWDPAGTEQLSTLVAASNPDDAGVVIGSGSITAPDGGRESVLQGWFRTGETAPWAPATLANSGADWVQSVASVEGAWVGAGVRRADTNAGTQQRAGVWTSADGLTWAAADGPFAAAVGNSWAGGACALPGGDVLVVGGEEDGAQSRPVAWHGTAGQWHRVDQASFGDVYGDFTSCTTVDGTTVVQGTSGGRPTVWSTTDGTAFETTELGKRGEEFGTIRVVDGGFAAAGTLTADGQRGAVVWLSTDARSWRPVAVPSSRPLTGVDIMPDGDGGLLVAANSTSSPEIWLLADYGSLLTED</sequence>
<comment type="caution">
    <text evidence="2">The sequence shown here is derived from an EMBL/GenBank/DDBJ whole genome shotgun (WGS) entry which is preliminary data.</text>
</comment>
<dbReference type="OrthoDB" id="4894058at2"/>
<reference evidence="2 3" key="1">
    <citation type="submission" date="2019-06" db="EMBL/GenBank/DDBJ databases">
        <title>Sequencing the genomes of 1000 actinobacteria strains.</title>
        <authorList>
            <person name="Klenk H.-P."/>
        </authorList>
    </citation>
    <scope>NUCLEOTIDE SEQUENCE [LARGE SCALE GENOMIC DNA]</scope>
    <source>
        <strain evidence="2 3">DSM 46837</strain>
    </source>
</reference>
<protein>
    <recommendedName>
        <fullName evidence="4">BNR repeat protein</fullName>
    </recommendedName>
</protein>
<feature type="chain" id="PRO_5038830678" description="BNR repeat protein" evidence="1">
    <location>
        <begin position="30"/>
        <end position="765"/>
    </location>
</feature>
<evidence type="ECO:0000256" key="1">
    <source>
        <dbReference type="SAM" id="SignalP"/>
    </source>
</evidence>
<name>A0A543P275_9ACTN</name>
<proteinExistence type="predicted"/>
<dbReference type="InterPro" id="IPR011043">
    <property type="entry name" value="Gal_Oxase/kelch_b-propeller"/>
</dbReference>
<dbReference type="AlphaFoldDB" id="A0A543P275"/>
<dbReference type="PROSITE" id="PS51257">
    <property type="entry name" value="PROKAR_LIPOPROTEIN"/>
    <property type="match status" value="1"/>
</dbReference>
<dbReference type="Proteomes" id="UP000319865">
    <property type="component" value="Unassembled WGS sequence"/>
</dbReference>
<evidence type="ECO:0000313" key="2">
    <source>
        <dbReference type="EMBL" id="TQN38178.1"/>
    </source>
</evidence>
<dbReference type="EMBL" id="VFQE01000002">
    <property type="protein sequence ID" value="TQN38178.1"/>
    <property type="molecule type" value="Genomic_DNA"/>
</dbReference>
<keyword evidence="1" id="KW-0732">Signal</keyword>
<feature type="signal peptide" evidence="1">
    <location>
        <begin position="1"/>
        <end position="29"/>
    </location>
</feature>
<evidence type="ECO:0008006" key="4">
    <source>
        <dbReference type="Google" id="ProtNLM"/>
    </source>
</evidence>
<dbReference type="CDD" id="cd15482">
    <property type="entry name" value="Sialidase_non-viral"/>
    <property type="match status" value="1"/>
</dbReference>
<keyword evidence="3" id="KW-1185">Reference proteome</keyword>
<dbReference type="SUPFAM" id="SSF50965">
    <property type="entry name" value="Galactose oxidase, central domain"/>
    <property type="match status" value="1"/>
</dbReference>
<dbReference type="SUPFAM" id="SSF110296">
    <property type="entry name" value="Oligoxyloglucan reducing end-specific cellobiohydrolase"/>
    <property type="match status" value="1"/>
</dbReference>
<accession>A0A543P275</accession>